<proteinExistence type="predicted"/>
<dbReference type="EMBL" id="CAADFJ010000233">
    <property type="protein sequence ID" value="VFK05063.1"/>
    <property type="molecule type" value="Genomic_DNA"/>
</dbReference>
<dbReference type="EMBL" id="CAADFG010000229">
    <property type="protein sequence ID" value="VFK01485.1"/>
    <property type="molecule type" value="Genomic_DNA"/>
</dbReference>
<gene>
    <name evidence="1" type="ORF">BECKH772A_GA0070896_102294</name>
    <name evidence="2" type="ORF">BECKH772B_GA0070898_102365</name>
    <name evidence="3" type="ORF">BECKH772C_GA0070978_102335</name>
</gene>
<evidence type="ECO:0000313" key="3">
    <source>
        <dbReference type="EMBL" id="VFK05063.1"/>
    </source>
</evidence>
<name>A0A450V9Q9_9GAMM</name>
<dbReference type="AlphaFoldDB" id="A0A450V9Q9"/>
<organism evidence="2">
    <name type="scientific">Candidatus Kentrum eta</name>
    <dbReference type="NCBI Taxonomy" id="2126337"/>
    <lineage>
        <taxon>Bacteria</taxon>
        <taxon>Pseudomonadati</taxon>
        <taxon>Pseudomonadota</taxon>
        <taxon>Gammaproteobacteria</taxon>
        <taxon>Candidatus Kentrum</taxon>
    </lineage>
</organism>
<evidence type="ECO:0000313" key="2">
    <source>
        <dbReference type="EMBL" id="VFK01531.1"/>
    </source>
</evidence>
<accession>A0A450V9Q9</accession>
<reference evidence="2" key="1">
    <citation type="submission" date="2019-02" db="EMBL/GenBank/DDBJ databases">
        <authorList>
            <person name="Gruber-Vodicka R. H."/>
            <person name="Seah K. B. B."/>
        </authorList>
    </citation>
    <scope>NUCLEOTIDE SEQUENCE</scope>
    <source>
        <strain evidence="3">BECK_SA2B12</strain>
        <strain evidence="1">BECK_SA2B15</strain>
        <strain evidence="2">BECK_SA2B20</strain>
    </source>
</reference>
<dbReference type="EMBL" id="CAADFI010000236">
    <property type="protein sequence ID" value="VFK01531.1"/>
    <property type="molecule type" value="Genomic_DNA"/>
</dbReference>
<evidence type="ECO:0000313" key="1">
    <source>
        <dbReference type="EMBL" id="VFK01485.1"/>
    </source>
</evidence>
<protein>
    <submittedName>
        <fullName evidence="2">Uncharacterized protein</fullName>
    </submittedName>
</protein>
<sequence>MDWFKVKHDRRLMKCLTGLTAEEFESLLPTFEAALISEPEAEKTQSGHSGSRKGVLRTSEEKLFFILSRAFDVDRFRPCRWVQKLLPVLEMALGHRSFPM</sequence>